<reference evidence="1" key="1">
    <citation type="submission" date="2014-05" db="EMBL/GenBank/DDBJ databases">
        <authorList>
            <person name="Chronopoulou M."/>
        </authorList>
    </citation>
    <scope>NUCLEOTIDE SEQUENCE</scope>
    <source>
        <tissue evidence="1">Whole organism</tissue>
    </source>
</reference>
<dbReference type="EMBL" id="HACA01027459">
    <property type="protein sequence ID" value="CDW44820.1"/>
    <property type="molecule type" value="Transcribed_RNA"/>
</dbReference>
<dbReference type="AlphaFoldDB" id="A0A0K2V3D0"/>
<protein>
    <submittedName>
        <fullName evidence="1">Uncharacterized protein</fullName>
    </submittedName>
</protein>
<name>A0A0K2V3D0_LEPSM</name>
<feature type="non-terminal residue" evidence="1">
    <location>
        <position position="1"/>
    </location>
</feature>
<sequence length="81" mass="9497">VHTNTYNLLFQISNPRINYYLCDKRALVTRQHKSQLERFFSKLSEDYICIPPFLSKRIILINLFEASISLKSNKGFKPGAF</sequence>
<feature type="non-terminal residue" evidence="1">
    <location>
        <position position="81"/>
    </location>
</feature>
<proteinExistence type="predicted"/>
<organism evidence="1">
    <name type="scientific">Lepeophtheirus salmonis</name>
    <name type="common">Salmon louse</name>
    <name type="synonym">Caligus salmonis</name>
    <dbReference type="NCBI Taxonomy" id="72036"/>
    <lineage>
        <taxon>Eukaryota</taxon>
        <taxon>Metazoa</taxon>
        <taxon>Ecdysozoa</taxon>
        <taxon>Arthropoda</taxon>
        <taxon>Crustacea</taxon>
        <taxon>Multicrustacea</taxon>
        <taxon>Hexanauplia</taxon>
        <taxon>Copepoda</taxon>
        <taxon>Siphonostomatoida</taxon>
        <taxon>Caligidae</taxon>
        <taxon>Lepeophtheirus</taxon>
    </lineage>
</organism>
<evidence type="ECO:0000313" key="1">
    <source>
        <dbReference type="EMBL" id="CDW44820.1"/>
    </source>
</evidence>
<accession>A0A0K2V3D0</accession>